<keyword evidence="3" id="KW-1185">Reference proteome</keyword>
<dbReference type="Proteomes" id="UP000008854">
    <property type="component" value="Unassembled WGS sequence"/>
</dbReference>
<keyword evidence="1" id="KW-0472">Membrane</keyword>
<evidence type="ECO:0000313" key="3">
    <source>
        <dbReference type="Proteomes" id="UP000008854"/>
    </source>
</evidence>
<organism evidence="3 4">
    <name type="scientific">Schistosoma mansoni</name>
    <name type="common">Blood fluke</name>
    <dbReference type="NCBI Taxonomy" id="6183"/>
    <lineage>
        <taxon>Eukaryota</taxon>
        <taxon>Metazoa</taxon>
        <taxon>Spiralia</taxon>
        <taxon>Lophotrochozoa</taxon>
        <taxon>Platyhelminthes</taxon>
        <taxon>Trematoda</taxon>
        <taxon>Digenea</taxon>
        <taxon>Strigeidida</taxon>
        <taxon>Schistosomatoidea</taxon>
        <taxon>Schistosomatidae</taxon>
        <taxon>Schistosoma</taxon>
    </lineage>
</organism>
<sequence length="403" mass="46472">MRYNFSPSLWMLIYLIFVWPYKLFNCNDICNNPDLGHHEIVIIENDTYRYSLHYKYSMTIQRNQSQPVSSERFKNKIDGVYRSDPEFSSSFYGSQIHEIAFNVHHHMLVFRGFQIGEIINYIENYEKTESRVLDEEELLGVKRDFLINVNGAEVTATMTSLIDSNGKVSLYYDNIPKEIEESQLKSGILGIISCENVVTNHEISVPAKWIKSGTLVVYEAIGKICSQYNTNETCQNATIPNLTCFWCEKKEKCIISSNQDTHDCRVEKTSDVNDLSTSTPIKDIETTLTSTEVQVSENLIETTDETDKHLKTSDVNDLSTSTPIKDIETTLTSTEVQVSENLIETTDETDKHFNRTTRTTGENKKHKSHWYLYVVISLVASLFLICVGCIIWRWLLRRKRSNE</sequence>
<keyword evidence="2" id="KW-0732">Signal</keyword>
<reference evidence="4" key="2">
    <citation type="submission" date="2023-11" db="UniProtKB">
        <authorList>
            <consortium name="WormBaseParasite"/>
        </authorList>
    </citation>
    <scope>IDENTIFICATION</scope>
    <source>
        <strain evidence="4">Puerto Rican</strain>
    </source>
</reference>
<name>A0AA82N8J9_SCHMA</name>
<evidence type="ECO:0008006" key="5">
    <source>
        <dbReference type="Google" id="ProtNLM"/>
    </source>
</evidence>
<evidence type="ECO:0000256" key="1">
    <source>
        <dbReference type="SAM" id="Phobius"/>
    </source>
</evidence>
<protein>
    <recommendedName>
        <fullName evidence="5">Egg protein CP391S-like</fullName>
    </recommendedName>
</protein>
<evidence type="ECO:0000256" key="2">
    <source>
        <dbReference type="SAM" id="SignalP"/>
    </source>
</evidence>
<accession>A0AA82N8J9</accession>
<dbReference type="WBParaSite" id="Smp_350150.1">
    <property type="protein sequence ID" value="Smp_350150.1"/>
    <property type="gene ID" value="Smp_350150"/>
</dbReference>
<feature type="signal peptide" evidence="2">
    <location>
        <begin position="1"/>
        <end position="26"/>
    </location>
</feature>
<evidence type="ECO:0000313" key="4">
    <source>
        <dbReference type="WBParaSite" id="Smp_350150.1"/>
    </source>
</evidence>
<proteinExistence type="predicted"/>
<feature type="transmembrane region" description="Helical" evidence="1">
    <location>
        <begin position="370"/>
        <end position="395"/>
    </location>
</feature>
<dbReference type="AlphaFoldDB" id="A0AA82N8J9"/>
<keyword evidence="1" id="KW-0812">Transmembrane</keyword>
<reference evidence="3" key="1">
    <citation type="journal article" date="2012" name="PLoS Negl. Trop. Dis.">
        <title>A systematically improved high quality genome and transcriptome of the human blood fluke Schistosoma mansoni.</title>
        <authorList>
            <person name="Protasio A.V."/>
            <person name="Tsai I.J."/>
            <person name="Babbage A."/>
            <person name="Nichol S."/>
            <person name="Hunt M."/>
            <person name="Aslett M.A."/>
            <person name="De Silva N."/>
            <person name="Velarde G.S."/>
            <person name="Anderson T.J."/>
            <person name="Clark R.C."/>
            <person name="Davidson C."/>
            <person name="Dillon G.P."/>
            <person name="Holroyd N.E."/>
            <person name="LoVerde P.T."/>
            <person name="Lloyd C."/>
            <person name="McQuillan J."/>
            <person name="Oliveira G."/>
            <person name="Otto T.D."/>
            <person name="Parker-Manuel S.J."/>
            <person name="Quail M.A."/>
            <person name="Wilson R.A."/>
            <person name="Zerlotini A."/>
            <person name="Dunne D.W."/>
            <person name="Berriman M."/>
        </authorList>
    </citation>
    <scope>NUCLEOTIDE SEQUENCE [LARGE SCALE GENOMIC DNA]</scope>
    <source>
        <strain evidence="3">Puerto Rican</strain>
    </source>
</reference>
<feature type="chain" id="PRO_5041693209" description="Egg protein CP391S-like" evidence="2">
    <location>
        <begin position="27"/>
        <end position="403"/>
    </location>
</feature>
<keyword evidence="1" id="KW-1133">Transmembrane helix</keyword>